<dbReference type="Gene3D" id="2.30.42.10">
    <property type="match status" value="2"/>
</dbReference>
<feature type="compositionally biased region" description="Low complexity" evidence="1">
    <location>
        <begin position="524"/>
        <end position="535"/>
    </location>
</feature>
<keyword evidence="4" id="KW-1185">Reference proteome</keyword>
<dbReference type="SMART" id="SM00228">
    <property type="entry name" value="PDZ"/>
    <property type="match status" value="2"/>
</dbReference>
<dbReference type="Pfam" id="PF00612">
    <property type="entry name" value="IQ"/>
    <property type="match status" value="1"/>
</dbReference>
<proteinExistence type="predicted"/>
<feature type="compositionally biased region" description="Acidic residues" evidence="1">
    <location>
        <begin position="839"/>
        <end position="856"/>
    </location>
</feature>
<reference evidence="3 4" key="1">
    <citation type="submission" date="2024-02" db="EMBL/GenBank/DDBJ databases">
        <authorList>
            <person name="Chen Y."/>
            <person name="Shah S."/>
            <person name="Dougan E. K."/>
            <person name="Thang M."/>
            <person name="Chan C."/>
        </authorList>
    </citation>
    <scope>NUCLEOTIDE SEQUENCE [LARGE SCALE GENOMIC DNA]</scope>
</reference>
<feature type="compositionally biased region" description="Basic and acidic residues" evidence="1">
    <location>
        <begin position="552"/>
        <end position="574"/>
    </location>
</feature>
<dbReference type="InterPro" id="IPR000048">
    <property type="entry name" value="IQ_motif_EF-hand-BS"/>
</dbReference>
<sequence length="1015" mass="110930">MVPNVPNVLMETPCERLPRAVVEQLRRVHLAQLDELSELRTRIRGSRELLRKERELRQQLDLARDKEAGLAKQAASCLDDLMQRHQEINRLRLEMEERKKEKEQFEAEKVRMESQLHEAKAKEESSAVQVQALKAQSLTGCWLEELQKAKHEFEAEKVRVESQLHEAKATEESSAVQVQALKAKDQSGEGLADSLVPDQTLEKDLDGPGSSEETAELKEVSEGKEREMAATKLQAAWRGKLARNQVAFKRRMKAAASRMSAIEGMDDLLAGLLDEEGEEDEAQEEAEEEEVEGVEEEGEEAGEDAVEEPEDALDAALDGLVQDKVPKVVTEEGKVPPIAGEPLVHEADPGQQEDLPPDKVQTEAGHGGQDHAEPEADAPAEEKKKRRRKKKIPEDSDAKHGGAAEAEVDSMPPKASEPAAAEKTLEEAVAGEGLAGSLVPNQTLEKDLDGPGSSEETAELKEVSEGKAENPAEKRTSVKEPGEERTLSRISEGKSENKESGRGSGSKTTDVTSGMQTADKAEAQSEGQEAAATEQKAVGDERVSKGSMSSGRPKEAEIGKEMDGELKSGSRAGKEEEDPAQLEEAQGEDEEEPEEPEEVDVFECKAGTDIKELGLMPSAFAPDPVEIASVTPDSWAAKSGIEAGDVLIKINGTAVEAMDRKEMKRAMRDRPLSLTISRQAFATPAESIDDMETIECTAPEGVQDLGLYPSAFPPEAMIVANVTPGSWAEKQGIEAGDELVEIGHQQVQDMTTKETKRAMRDRPLHLVFQRVQDPPASAPASSAPTSERKSQKPAPDMTQATNEARKSAAILPEGFNPASDRKKSASSRTSKPNIQEEVAVQEDGDGWDDDDDDDDWQQPKPADKKTSSSKDNKATKEKKSEAKGDKKDVKTGKGEKSKPSEKAKEKEKDKSKEKEKMEKPKEKGKDAKDTKDKESKEKEKTKEEPPPLIAFASEMDTRLGFKVDWPPSPCYVTKVEGGSWAEMMQVKVDLRLDKAGGKDVAKMSKDTVLVVVSPR</sequence>
<dbReference type="PROSITE" id="PS50096">
    <property type="entry name" value="IQ"/>
    <property type="match status" value="1"/>
</dbReference>
<feature type="compositionally biased region" description="Basic and acidic residues" evidence="1">
    <location>
        <begin position="215"/>
        <end position="229"/>
    </location>
</feature>
<feature type="compositionally biased region" description="Basic and acidic residues" evidence="1">
    <location>
        <begin position="392"/>
        <end position="402"/>
    </location>
</feature>
<feature type="compositionally biased region" description="Acidic residues" evidence="1">
    <location>
        <begin position="273"/>
        <end position="313"/>
    </location>
</feature>
<accession>A0ABP0NMW6</accession>
<dbReference type="Pfam" id="PF17820">
    <property type="entry name" value="PDZ_6"/>
    <property type="match status" value="2"/>
</dbReference>
<evidence type="ECO:0000259" key="2">
    <source>
        <dbReference type="PROSITE" id="PS50106"/>
    </source>
</evidence>
<name>A0ABP0NMW6_9DINO</name>
<evidence type="ECO:0000313" key="4">
    <source>
        <dbReference type="Proteomes" id="UP001642484"/>
    </source>
</evidence>
<evidence type="ECO:0000256" key="1">
    <source>
        <dbReference type="SAM" id="MobiDB-lite"/>
    </source>
</evidence>
<dbReference type="PROSITE" id="PS50106">
    <property type="entry name" value="PDZ"/>
    <property type="match status" value="2"/>
</dbReference>
<feature type="compositionally biased region" description="Basic and acidic residues" evidence="1">
    <location>
        <begin position="324"/>
        <end position="334"/>
    </location>
</feature>
<dbReference type="EMBL" id="CAXAMN010021951">
    <property type="protein sequence ID" value="CAK9064836.1"/>
    <property type="molecule type" value="Genomic_DNA"/>
</dbReference>
<feature type="compositionally biased region" description="Low complexity" evidence="1">
    <location>
        <begin position="774"/>
        <end position="785"/>
    </location>
</feature>
<dbReference type="InterPro" id="IPR036034">
    <property type="entry name" value="PDZ_sf"/>
</dbReference>
<feature type="domain" description="PDZ" evidence="2">
    <location>
        <begin position="598"/>
        <end position="676"/>
    </location>
</feature>
<dbReference type="InterPro" id="IPR001478">
    <property type="entry name" value="PDZ"/>
</dbReference>
<feature type="compositionally biased region" description="Polar residues" evidence="1">
    <location>
        <begin position="505"/>
        <end position="516"/>
    </location>
</feature>
<feature type="compositionally biased region" description="Basic and acidic residues" evidence="1">
    <location>
        <begin position="861"/>
        <end position="945"/>
    </location>
</feature>
<feature type="region of interest" description="Disordered" evidence="1">
    <location>
        <begin position="164"/>
        <end position="229"/>
    </location>
</feature>
<feature type="compositionally biased region" description="Acidic residues" evidence="1">
    <location>
        <begin position="575"/>
        <end position="599"/>
    </location>
</feature>
<protein>
    <recommendedName>
        <fullName evidence="2">PDZ domain-containing protein</fullName>
    </recommendedName>
</protein>
<dbReference type="Gene3D" id="1.20.5.190">
    <property type="match status" value="1"/>
</dbReference>
<dbReference type="Proteomes" id="UP001642484">
    <property type="component" value="Unassembled WGS sequence"/>
</dbReference>
<feature type="compositionally biased region" description="Basic and acidic residues" evidence="1">
    <location>
        <begin position="458"/>
        <end position="501"/>
    </location>
</feature>
<comment type="caution">
    <text evidence="3">The sequence shown here is derived from an EMBL/GenBank/DDBJ whole genome shotgun (WGS) entry which is preliminary data.</text>
</comment>
<feature type="region of interest" description="Disordered" evidence="1">
    <location>
        <begin position="770"/>
        <end position="950"/>
    </location>
</feature>
<feature type="region of interest" description="Disordered" evidence="1">
    <location>
        <begin position="271"/>
        <end position="599"/>
    </location>
</feature>
<dbReference type="InterPro" id="IPR041489">
    <property type="entry name" value="PDZ_6"/>
</dbReference>
<gene>
    <name evidence="3" type="ORF">CCMP2556_LOCUS31872</name>
</gene>
<dbReference type="SUPFAM" id="SSF50156">
    <property type="entry name" value="PDZ domain-like"/>
    <property type="match status" value="2"/>
</dbReference>
<evidence type="ECO:0000313" key="3">
    <source>
        <dbReference type="EMBL" id="CAK9064836.1"/>
    </source>
</evidence>
<organism evidence="3 4">
    <name type="scientific">Durusdinium trenchii</name>
    <dbReference type="NCBI Taxonomy" id="1381693"/>
    <lineage>
        <taxon>Eukaryota</taxon>
        <taxon>Sar</taxon>
        <taxon>Alveolata</taxon>
        <taxon>Dinophyceae</taxon>
        <taxon>Suessiales</taxon>
        <taxon>Symbiodiniaceae</taxon>
        <taxon>Durusdinium</taxon>
    </lineage>
</organism>
<feature type="domain" description="PDZ" evidence="2">
    <location>
        <begin position="700"/>
        <end position="761"/>
    </location>
</feature>
<feature type="compositionally biased region" description="Low complexity" evidence="1">
    <location>
        <begin position="412"/>
        <end position="422"/>
    </location>
</feature>